<evidence type="ECO:0000256" key="3">
    <source>
        <dbReference type="ARBA" id="ARBA00022692"/>
    </source>
</evidence>
<dbReference type="InterPro" id="IPR003838">
    <property type="entry name" value="ABC3_permease_C"/>
</dbReference>
<feature type="domain" description="ABC3 transporter permease C-terminal" evidence="7">
    <location>
        <begin position="68"/>
        <end position="181"/>
    </location>
</feature>
<dbReference type="OrthoDB" id="1451596at2"/>
<evidence type="ECO:0000256" key="5">
    <source>
        <dbReference type="ARBA" id="ARBA00023136"/>
    </source>
</evidence>
<accession>A0A074LLI1</accession>
<evidence type="ECO:0000256" key="1">
    <source>
        <dbReference type="ARBA" id="ARBA00004651"/>
    </source>
</evidence>
<dbReference type="InterPro" id="IPR050250">
    <property type="entry name" value="Macrolide_Exporter_MacB"/>
</dbReference>
<organism evidence="8 9">
    <name type="scientific">Anditalea andensis</name>
    <dbReference type="NCBI Taxonomy" id="1048983"/>
    <lineage>
        <taxon>Bacteria</taxon>
        <taxon>Pseudomonadati</taxon>
        <taxon>Bacteroidota</taxon>
        <taxon>Cytophagia</taxon>
        <taxon>Cytophagales</taxon>
        <taxon>Cytophagaceae</taxon>
        <taxon>Anditalea</taxon>
    </lineage>
</organism>
<dbReference type="GO" id="GO:0005886">
    <property type="term" value="C:plasma membrane"/>
    <property type="evidence" value="ECO:0007669"/>
    <property type="project" value="UniProtKB-SubCell"/>
</dbReference>
<dbReference type="GO" id="GO:0022857">
    <property type="term" value="F:transmembrane transporter activity"/>
    <property type="evidence" value="ECO:0007669"/>
    <property type="project" value="TreeGrafter"/>
</dbReference>
<sequence length="188" mass="20797">MVFLYSKNLGAHYYVKVDQASSMEESLAGIEEVFKTYSPDYPFQFTFLDELFERQYKADIVLGRLSMSFMEISIIISCLGLFGLATFTASRRIKELGIRKVMGASSLNLVLMLCGDFTKLILISITIGSSIAWYLAKEYLSGFAFHVDISGSVFLLASVGLLTLSQLTVGYQSLKAAFTNPAASLKNE</sequence>
<comment type="subcellular location">
    <subcellularLocation>
        <location evidence="1">Cell membrane</location>
        <topology evidence="1">Multi-pass membrane protein</topology>
    </subcellularLocation>
</comment>
<dbReference type="AlphaFoldDB" id="A0A074LLI1"/>
<keyword evidence="9" id="KW-1185">Reference proteome</keyword>
<keyword evidence="3 6" id="KW-0812">Transmembrane</keyword>
<feature type="transmembrane region" description="Helical" evidence="6">
    <location>
        <begin position="109"/>
        <end position="136"/>
    </location>
</feature>
<evidence type="ECO:0000256" key="6">
    <source>
        <dbReference type="SAM" id="Phobius"/>
    </source>
</evidence>
<evidence type="ECO:0000256" key="4">
    <source>
        <dbReference type="ARBA" id="ARBA00022989"/>
    </source>
</evidence>
<evidence type="ECO:0000313" key="9">
    <source>
        <dbReference type="Proteomes" id="UP000027821"/>
    </source>
</evidence>
<keyword evidence="5 6" id="KW-0472">Membrane</keyword>
<keyword evidence="2" id="KW-1003">Cell membrane</keyword>
<comment type="caution">
    <text evidence="8">The sequence shown here is derived from an EMBL/GenBank/DDBJ whole genome shotgun (WGS) entry which is preliminary data.</text>
</comment>
<protein>
    <recommendedName>
        <fullName evidence="7">ABC3 transporter permease C-terminal domain-containing protein</fullName>
    </recommendedName>
</protein>
<evidence type="ECO:0000256" key="2">
    <source>
        <dbReference type="ARBA" id="ARBA00022475"/>
    </source>
</evidence>
<dbReference type="Proteomes" id="UP000027821">
    <property type="component" value="Unassembled WGS sequence"/>
</dbReference>
<dbReference type="PANTHER" id="PTHR30572">
    <property type="entry name" value="MEMBRANE COMPONENT OF TRANSPORTER-RELATED"/>
    <property type="match status" value="1"/>
</dbReference>
<keyword evidence="4 6" id="KW-1133">Transmembrane helix</keyword>
<name>A0A074LLI1_9BACT</name>
<evidence type="ECO:0000313" key="8">
    <source>
        <dbReference type="EMBL" id="KEO74702.1"/>
    </source>
</evidence>
<dbReference type="PANTHER" id="PTHR30572:SF18">
    <property type="entry name" value="ABC-TYPE MACROLIDE FAMILY EXPORT SYSTEM PERMEASE COMPONENT 2"/>
    <property type="match status" value="1"/>
</dbReference>
<reference evidence="8 9" key="1">
    <citation type="submission" date="2014-04" db="EMBL/GenBank/DDBJ databases">
        <title>Characterization and application of a salt tolerant electro-active bacterium.</title>
        <authorList>
            <person name="Yang L."/>
            <person name="Wei S."/>
            <person name="Tay Q.X.M."/>
        </authorList>
    </citation>
    <scope>NUCLEOTIDE SEQUENCE [LARGE SCALE GENOMIC DNA]</scope>
    <source>
        <strain evidence="8 9">LY1</strain>
    </source>
</reference>
<dbReference type="eggNOG" id="COG0577">
    <property type="taxonomic scope" value="Bacteria"/>
</dbReference>
<feature type="transmembrane region" description="Helical" evidence="6">
    <location>
        <begin position="69"/>
        <end position="89"/>
    </location>
</feature>
<gene>
    <name evidence="8" type="ORF">EL17_03230</name>
</gene>
<proteinExistence type="predicted"/>
<dbReference type="STRING" id="1048983.EL17_03230"/>
<feature type="transmembrane region" description="Helical" evidence="6">
    <location>
        <begin position="142"/>
        <end position="164"/>
    </location>
</feature>
<evidence type="ECO:0000259" key="7">
    <source>
        <dbReference type="Pfam" id="PF02687"/>
    </source>
</evidence>
<dbReference type="Pfam" id="PF02687">
    <property type="entry name" value="FtsX"/>
    <property type="match status" value="1"/>
</dbReference>
<dbReference type="EMBL" id="JMIH01000014">
    <property type="protein sequence ID" value="KEO74702.1"/>
    <property type="molecule type" value="Genomic_DNA"/>
</dbReference>